<evidence type="ECO:0000313" key="3">
    <source>
        <dbReference type="Proteomes" id="UP001362999"/>
    </source>
</evidence>
<sequence length="202" mass="22746">MNSVVHEGVTQADKKQYAKITMRRSAKSPQYFAPALKVRVLPNFVKPRVVCESESKRKRSEEMQRHERQSARCKTSWVREGKTNAGEGAQYTGVRVPDPKRLTIAHKVSCNRAPGVNVECVERRRTGEGRTGEGKRPIASRVRAPKFNDYSPSQSCVLASVWGKTLEKPLVMKDGQTVTVEVHCYRTRNCSCSLGARRRGGW</sequence>
<proteinExistence type="predicted"/>
<dbReference type="Proteomes" id="UP001362999">
    <property type="component" value="Unassembled WGS sequence"/>
</dbReference>
<comment type="caution">
    <text evidence="2">The sequence shown here is derived from an EMBL/GenBank/DDBJ whole genome shotgun (WGS) entry which is preliminary data.</text>
</comment>
<accession>A0AAW0B159</accession>
<dbReference type="AlphaFoldDB" id="A0AAW0B159"/>
<keyword evidence="3" id="KW-1185">Reference proteome</keyword>
<name>A0AAW0B159_9AGAR</name>
<dbReference type="EMBL" id="JAWWNJ010000044">
    <property type="protein sequence ID" value="KAK7019318.1"/>
    <property type="molecule type" value="Genomic_DNA"/>
</dbReference>
<evidence type="ECO:0000256" key="1">
    <source>
        <dbReference type="SAM" id="MobiDB-lite"/>
    </source>
</evidence>
<evidence type="ECO:0000313" key="2">
    <source>
        <dbReference type="EMBL" id="KAK7019318.1"/>
    </source>
</evidence>
<feature type="region of interest" description="Disordered" evidence="1">
    <location>
        <begin position="52"/>
        <end position="79"/>
    </location>
</feature>
<feature type="compositionally biased region" description="Basic and acidic residues" evidence="1">
    <location>
        <begin position="52"/>
        <end position="70"/>
    </location>
</feature>
<reference evidence="2 3" key="1">
    <citation type="journal article" date="2024" name="J Genomics">
        <title>Draft genome sequencing and assembly of Favolaschia claudopus CIRM-BRFM 2984 isolated from oak limbs.</title>
        <authorList>
            <person name="Navarro D."/>
            <person name="Drula E."/>
            <person name="Chaduli D."/>
            <person name="Cazenave R."/>
            <person name="Ahrendt S."/>
            <person name="Wang J."/>
            <person name="Lipzen A."/>
            <person name="Daum C."/>
            <person name="Barry K."/>
            <person name="Grigoriev I.V."/>
            <person name="Favel A."/>
            <person name="Rosso M.N."/>
            <person name="Martin F."/>
        </authorList>
    </citation>
    <scope>NUCLEOTIDE SEQUENCE [LARGE SCALE GENOMIC DNA]</scope>
    <source>
        <strain evidence="2 3">CIRM-BRFM 2984</strain>
    </source>
</reference>
<gene>
    <name evidence="2" type="ORF">R3P38DRAFT_2783336</name>
</gene>
<protein>
    <submittedName>
        <fullName evidence="2">Uncharacterized protein</fullName>
    </submittedName>
</protein>
<organism evidence="2 3">
    <name type="scientific">Favolaschia claudopus</name>
    <dbReference type="NCBI Taxonomy" id="2862362"/>
    <lineage>
        <taxon>Eukaryota</taxon>
        <taxon>Fungi</taxon>
        <taxon>Dikarya</taxon>
        <taxon>Basidiomycota</taxon>
        <taxon>Agaricomycotina</taxon>
        <taxon>Agaricomycetes</taxon>
        <taxon>Agaricomycetidae</taxon>
        <taxon>Agaricales</taxon>
        <taxon>Marasmiineae</taxon>
        <taxon>Mycenaceae</taxon>
        <taxon>Favolaschia</taxon>
    </lineage>
</organism>